<evidence type="ECO:0000256" key="1">
    <source>
        <dbReference type="ARBA" id="ARBA00004651"/>
    </source>
</evidence>
<keyword evidence="4 8" id="KW-1003">Cell membrane</keyword>
<sequence length="442" mass="48012">MSTTPTPAARSAGQLPEGAAVQQNVTKRQFQGKIWQGALIASTFVAFVILALLAWNIMNDAFGGIAVQEVVEIETLTGGPDLEELSQSELVTLLEANLRSRVLNNLNREQPLAERDAENLIEIVLLEIVKPEVVNTYNLAEYLFEYERITAELAESHPRAEIEFRSWLSSDFLFKPMSSNPVMAGVRTALLGTLWLLFLTIAISFPLGLGAAIYLEEYQSDKPFDERNPVGRMANAFILRTTGLISTNIYNLSGVPSIIYGMLGLAIFVRALETFTSGSFIGASGDATANGRTVIAAALTMSLLVLPVVIISSQEAIKAVPSSMRQASYGLGATKWQTIWRIVLPNALPGILTGTILAISRAIGETAPLIVVGASTFIVTDPTGPFSKFTVLPIQIYNWTARPQDEFRAIAAAAIIVLLILLLSMNATAIILRNYLRSKRVV</sequence>
<evidence type="ECO:0000259" key="9">
    <source>
        <dbReference type="PROSITE" id="PS50928"/>
    </source>
</evidence>
<comment type="caution">
    <text evidence="10">The sequence shown here is derived from an EMBL/GenBank/DDBJ whole genome shotgun (WGS) entry which is preliminary data.</text>
</comment>
<dbReference type="InterPro" id="IPR005672">
    <property type="entry name" value="Phosphate_PstA"/>
</dbReference>
<dbReference type="InterPro" id="IPR035906">
    <property type="entry name" value="MetI-like_sf"/>
</dbReference>
<accession>A0A426U116</accession>
<dbReference type="PANTHER" id="PTHR43470:SF5">
    <property type="entry name" value="PHOSPHATE TRANSPORT SYSTEM PERMEASE PROTEIN PSTA"/>
    <property type="match status" value="1"/>
</dbReference>
<feature type="transmembrane region" description="Helical" evidence="8">
    <location>
        <begin position="34"/>
        <end position="55"/>
    </location>
</feature>
<dbReference type="Gene3D" id="1.10.3720.10">
    <property type="entry name" value="MetI-like"/>
    <property type="match status" value="1"/>
</dbReference>
<feature type="transmembrane region" description="Helical" evidence="8">
    <location>
        <begin position="409"/>
        <end position="432"/>
    </location>
</feature>
<dbReference type="PANTHER" id="PTHR43470">
    <property type="entry name" value="PHOSPHATE TRANSPORT SYSTEM PERMEASE PROTEIN PSTA-RELATED"/>
    <property type="match status" value="1"/>
</dbReference>
<dbReference type="SUPFAM" id="SSF161098">
    <property type="entry name" value="MetI-like"/>
    <property type="match status" value="1"/>
</dbReference>
<keyword evidence="5 8" id="KW-0812">Transmembrane</keyword>
<evidence type="ECO:0000313" key="10">
    <source>
        <dbReference type="EMBL" id="RRR72963.1"/>
    </source>
</evidence>
<dbReference type="GO" id="GO:0035435">
    <property type="term" value="P:phosphate ion transmembrane transport"/>
    <property type="evidence" value="ECO:0007669"/>
    <property type="project" value="InterPro"/>
</dbReference>
<dbReference type="InterPro" id="IPR000515">
    <property type="entry name" value="MetI-like"/>
</dbReference>
<dbReference type="EMBL" id="RSAS01000365">
    <property type="protein sequence ID" value="RRR72963.1"/>
    <property type="molecule type" value="Genomic_DNA"/>
</dbReference>
<dbReference type="PROSITE" id="PS50928">
    <property type="entry name" value="ABC_TM1"/>
    <property type="match status" value="1"/>
</dbReference>
<gene>
    <name evidence="10" type="primary">pstA</name>
    <name evidence="10" type="ORF">EI684_09495</name>
</gene>
<evidence type="ECO:0000256" key="5">
    <source>
        <dbReference type="ARBA" id="ARBA00022692"/>
    </source>
</evidence>
<evidence type="ECO:0000256" key="2">
    <source>
        <dbReference type="ARBA" id="ARBA00007069"/>
    </source>
</evidence>
<evidence type="ECO:0000256" key="6">
    <source>
        <dbReference type="ARBA" id="ARBA00022989"/>
    </source>
</evidence>
<organism evidence="10 11">
    <name type="scientific">Candidatus Viridilinea halotolerans</name>
    <dbReference type="NCBI Taxonomy" id="2491704"/>
    <lineage>
        <taxon>Bacteria</taxon>
        <taxon>Bacillati</taxon>
        <taxon>Chloroflexota</taxon>
        <taxon>Chloroflexia</taxon>
        <taxon>Chloroflexales</taxon>
        <taxon>Chloroflexineae</taxon>
        <taxon>Oscillochloridaceae</taxon>
        <taxon>Candidatus Viridilinea</taxon>
    </lineage>
</organism>
<dbReference type="AlphaFoldDB" id="A0A426U116"/>
<dbReference type="CDD" id="cd06261">
    <property type="entry name" value="TM_PBP2"/>
    <property type="match status" value="1"/>
</dbReference>
<evidence type="ECO:0000256" key="3">
    <source>
        <dbReference type="ARBA" id="ARBA00022448"/>
    </source>
</evidence>
<protein>
    <recommendedName>
        <fullName evidence="8">Phosphate transport system permease protein PstA</fullName>
    </recommendedName>
</protein>
<keyword evidence="3" id="KW-0813">Transport</keyword>
<evidence type="ECO:0000313" key="11">
    <source>
        <dbReference type="Proteomes" id="UP000280307"/>
    </source>
</evidence>
<keyword evidence="6 8" id="KW-1133">Transmembrane helix</keyword>
<reference evidence="10 11" key="1">
    <citation type="submission" date="2018-12" db="EMBL/GenBank/DDBJ databases">
        <title>Genome Sequence of Candidatus Viridilinea halotolerans isolated from saline sulfide-rich spring.</title>
        <authorList>
            <person name="Grouzdev D.S."/>
            <person name="Burganskaya E.I."/>
            <person name="Krutkina M.S."/>
            <person name="Sukhacheva M.V."/>
            <person name="Gorlenko V.M."/>
        </authorList>
    </citation>
    <scope>NUCLEOTIDE SEQUENCE [LARGE SCALE GENOMIC DNA]</scope>
    <source>
        <strain evidence="10">Chok-6</strain>
    </source>
</reference>
<dbReference type="GO" id="GO:0005315">
    <property type="term" value="F:phosphate transmembrane transporter activity"/>
    <property type="evidence" value="ECO:0007669"/>
    <property type="project" value="InterPro"/>
</dbReference>
<keyword evidence="7 8" id="KW-0472">Membrane</keyword>
<evidence type="ECO:0000256" key="8">
    <source>
        <dbReference type="RuleBase" id="RU363043"/>
    </source>
</evidence>
<proteinExistence type="inferred from homology"/>
<dbReference type="NCBIfam" id="TIGR00974">
    <property type="entry name" value="3a0107s02c"/>
    <property type="match status" value="1"/>
</dbReference>
<feature type="domain" description="ABC transmembrane type-1" evidence="9">
    <location>
        <begin position="190"/>
        <end position="428"/>
    </location>
</feature>
<feature type="transmembrane region" description="Helical" evidence="8">
    <location>
        <begin position="249"/>
        <end position="272"/>
    </location>
</feature>
<dbReference type="Proteomes" id="UP000280307">
    <property type="component" value="Unassembled WGS sequence"/>
</dbReference>
<name>A0A426U116_9CHLR</name>
<evidence type="ECO:0000256" key="4">
    <source>
        <dbReference type="ARBA" id="ARBA00022475"/>
    </source>
</evidence>
<evidence type="ECO:0000256" key="7">
    <source>
        <dbReference type="ARBA" id="ARBA00023136"/>
    </source>
</evidence>
<feature type="transmembrane region" description="Helical" evidence="8">
    <location>
        <begin position="293"/>
        <end position="313"/>
    </location>
</feature>
<dbReference type="Pfam" id="PF00528">
    <property type="entry name" value="BPD_transp_1"/>
    <property type="match status" value="1"/>
</dbReference>
<dbReference type="GO" id="GO:0005886">
    <property type="term" value="C:plasma membrane"/>
    <property type="evidence" value="ECO:0007669"/>
    <property type="project" value="UniProtKB-SubCell"/>
</dbReference>
<comment type="similarity">
    <text evidence="2 8">Belongs to the binding-protein-dependent transport system permease family. CysTW subfamily.</text>
</comment>
<comment type="subcellular location">
    <subcellularLocation>
        <location evidence="1 8">Cell membrane</location>
        <topology evidence="1 8">Multi-pass membrane protein</topology>
    </subcellularLocation>
</comment>
<comment type="caution">
    <text evidence="8">Lacks conserved residue(s) required for the propagation of feature annotation.</text>
</comment>
<feature type="transmembrane region" description="Helical" evidence="8">
    <location>
        <begin position="189"/>
        <end position="215"/>
    </location>
</feature>